<dbReference type="PATRIC" id="fig|665004.4.peg.653"/>
<evidence type="ECO:0000313" key="1">
    <source>
        <dbReference type="EMBL" id="KUP96400.1"/>
    </source>
</evidence>
<protein>
    <submittedName>
        <fullName evidence="1">Uncharacterized protein</fullName>
    </submittedName>
</protein>
<accession>A0A147KGH5</accession>
<dbReference type="EMBL" id="LGEM01000091">
    <property type="protein sequence ID" value="KUP96400.1"/>
    <property type="molecule type" value="Genomic_DNA"/>
</dbReference>
<name>A0A147KGH5_THECS</name>
<proteinExistence type="predicted"/>
<keyword evidence="2" id="KW-1185">Reference proteome</keyword>
<evidence type="ECO:0000313" key="2">
    <source>
        <dbReference type="Proteomes" id="UP000074382"/>
    </source>
</evidence>
<dbReference type="AlphaFoldDB" id="A0A147KGH5"/>
<dbReference type="OrthoDB" id="4316261at2"/>
<reference evidence="2" key="1">
    <citation type="journal article" date="2017" name="Acta Aliment.">
        <title>Plant polysaccharide degrading enzyme system of Thermpbifida cellulosilytica TB100 revealed by de novo genome project data.</title>
        <authorList>
            <person name="Toth A."/>
            <person name="Baka E."/>
            <person name="Luzics S."/>
            <person name="Bata-Vidacs I."/>
            <person name="Nagy I."/>
            <person name="Balint B."/>
            <person name="Herceg R."/>
            <person name="Olasz F."/>
            <person name="Wilk T."/>
            <person name="Nagy T."/>
            <person name="Kriszt B."/>
            <person name="Nagy I."/>
            <person name="Kukolya J."/>
        </authorList>
    </citation>
    <scope>NUCLEOTIDE SEQUENCE [LARGE SCALE GENOMIC DNA]</scope>
    <source>
        <strain evidence="2">TB100</strain>
    </source>
</reference>
<organism evidence="1 2">
    <name type="scientific">Thermobifida cellulosilytica TB100</name>
    <dbReference type="NCBI Taxonomy" id="665004"/>
    <lineage>
        <taxon>Bacteria</taxon>
        <taxon>Bacillati</taxon>
        <taxon>Actinomycetota</taxon>
        <taxon>Actinomycetes</taxon>
        <taxon>Streptosporangiales</taxon>
        <taxon>Nocardiopsidaceae</taxon>
        <taxon>Thermobifida</taxon>
    </lineage>
</organism>
<dbReference type="STRING" id="665004.AC529_12335"/>
<comment type="caution">
    <text evidence="1">The sequence shown here is derived from an EMBL/GenBank/DDBJ whole genome shotgun (WGS) entry which is preliminary data.</text>
</comment>
<dbReference type="Proteomes" id="UP000074382">
    <property type="component" value="Unassembled WGS sequence"/>
</dbReference>
<sequence length="120" mass="12726">MTETTKKAAPRRAPARKTDPFATVLAEVGAAAREIGDLPSALVGGNLPERGSDTYRRRAAEWEVINSTRRAGDVLGVDGLAIQVAFAAFGGRTVEEIREGLVRLGALAVAAVEQIDRGRK</sequence>
<gene>
    <name evidence="1" type="ORF">AC529_12335</name>
</gene>
<dbReference type="RefSeq" id="WP_068753368.1">
    <property type="nucleotide sequence ID" value="NZ_KQ950180.1"/>
</dbReference>